<accession>A0AAR2KVL1</accession>
<reference evidence="2" key="2">
    <citation type="submission" date="2025-08" db="UniProtKB">
        <authorList>
            <consortium name="Ensembl"/>
        </authorList>
    </citation>
    <scope>IDENTIFICATION</scope>
</reference>
<evidence type="ECO:0008006" key="4">
    <source>
        <dbReference type="Google" id="ProtNLM"/>
    </source>
</evidence>
<keyword evidence="3" id="KW-1185">Reference proteome</keyword>
<name>A0AAR2KVL1_PYGNA</name>
<dbReference type="Proteomes" id="UP001501920">
    <property type="component" value="Chromosome 9"/>
</dbReference>
<dbReference type="Ensembl" id="ENSPNAT00000077182.1">
    <property type="protein sequence ID" value="ENSPNAP00000066181.1"/>
    <property type="gene ID" value="ENSPNAG00000033848.1"/>
</dbReference>
<evidence type="ECO:0000313" key="2">
    <source>
        <dbReference type="Ensembl" id="ENSPNAP00000066181.1"/>
    </source>
</evidence>
<sequence length="153" mass="17637">GRDWEKKRGEQQQQRTPRFGGGARRTDALLRERLSTGQLSKPDHIIIHTGTNDLRAQQERVAESIRRVAQTATQTFPTAKVSISTILPRRDFHPATIQKINSEISRRCALLANVHLVHHPNLSIHNLHDHLYNIRRPYRWAQNSTEEFQKAIG</sequence>
<protein>
    <recommendedName>
        <fullName evidence="4">SGNH hydrolase-type esterase domain-containing protein</fullName>
    </recommendedName>
</protein>
<feature type="region of interest" description="Disordered" evidence="1">
    <location>
        <begin position="1"/>
        <end position="25"/>
    </location>
</feature>
<dbReference type="Gene3D" id="3.40.50.1110">
    <property type="entry name" value="SGNH hydrolase"/>
    <property type="match status" value="1"/>
</dbReference>
<dbReference type="InterPro" id="IPR036514">
    <property type="entry name" value="SGNH_hydro_sf"/>
</dbReference>
<feature type="compositionally biased region" description="Basic and acidic residues" evidence="1">
    <location>
        <begin position="1"/>
        <end position="10"/>
    </location>
</feature>
<dbReference type="SUPFAM" id="SSF52266">
    <property type="entry name" value="SGNH hydrolase"/>
    <property type="match status" value="1"/>
</dbReference>
<gene>
    <name evidence="2" type="primary">DYNLRB2</name>
</gene>
<proteinExistence type="predicted"/>
<dbReference type="AlphaFoldDB" id="A0AAR2KVL1"/>
<reference evidence="2 3" key="1">
    <citation type="submission" date="2020-10" db="EMBL/GenBank/DDBJ databases">
        <title>Pygocentrus nattereri (red-bellied piranha) genome, fPygNat1, primary haplotype.</title>
        <authorList>
            <person name="Myers G."/>
            <person name="Meyer A."/>
            <person name="Karagic N."/>
            <person name="Pippel M."/>
            <person name="Winkler S."/>
            <person name="Tracey A."/>
            <person name="Wood J."/>
            <person name="Formenti G."/>
            <person name="Howe K."/>
            <person name="Fedrigo O."/>
            <person name="Jarvis E.D."/>
        </authorList>
    </citation>
    <scope>NUCLEOTIDE SEQUENCE [LARGE SCALE GENOMIC DNA]</scope>
</reference>
<reference evidence="2" key="3">
    <citation type="submission" date="2025-09" db="UniProtKB">
        <authorList>
            <consortium name="Ensembl"/>
        </authorList>
    </citation>
    <scope>IDENTIFICATION</scope>
</reference>
<evidence type="ECO:0000313" key="3">
    <source>
        <dbReference type="Proteomes" id="UP001501920"/>
    </source>
</evidence>
<organism evidence="2 3">
    <name type="scientific">Pygocentrus nattereri</name>
    <name type="common">Red-bellied piranha</name>
    <dbReference type="NCBI Taxonomy" id="42514"/>
    <lineage>
        <taxon>Eukaryota</taxon>
        <taxon>Metazoa</taxon>
        <taxon>Chordata</taxon>
        <taxon>Craniata</taxon>
        <taxon>Vertebrata</taxon>
        <taxon>Euteleostomi</taxon>
        <taxon>Actinopterygii</taxon>
        <taxon>Neopterygii</taxon>
        <taxon>Teleostei</taxon>
        <taxon>Ostariophysi</taxon>
        <taxon>Characiformes</taxon>
        <taxon>Characoidei</taxon>
        <taxon>Pygocentrus</taxon>
    </lineage>
</organism>
<evidence type="ECO:0000256" key="1">
    <source>
        <dbReference type="SAM" id="MobiDB-lite"/>
    </source>
</evidence>
<dbReference type="GeneTree" id="ENSGT00990000210904"/>